<gene>
    <name evidence="1" type="ORF">ACFLIM_37355</name>
</gene>
<protein>
    <submittedName>
        <fullName evidence="1">Uncharacterized protein</fullName>
    </submittedName>
</protein>
<keyword evidence="2" id="KW-1185">Reference proteome</keyword>
<reference evidence="1 2" key="1">
    <citation type="submission" date="2024-10" db="EMBL/GenBank/DDBJ databases">
        <authorList>
            <person name="Topkara A.R."/>
            <person name="Saygin H."/>
        </authorList>
    </citation>
    <scope>NUCLEOTIDE SEQUENCE [LARGE SCALE GENOMIC DNA]</scope>
    <source>
        <strain evidence="1 2">M3C6</strain>
    </source>
</reference>
<organism evidence="1 2">
    <name type="scientific">Nonomuraea marmarensis</name>
    <dbReference type="NCBI Taxonomy" id="3351344"/>
    <lineage>
        <taxon>Bacteria</taxon>
        <taxon>Bacillati</taxon>
        <taxon>Actinomycetota</taxon>
        <taxon>Actinomycetes</taxon>
        <taxon>Streptosporangiales</taxon>
        <taxon>Streptosporangiaceae</taxon>
        <taxon>Nonomuraea</taxon>
    </lineage>
</organism>
<proteinExistence type="predicted"/>
<evidence type="ECO:0000313" key="2">
    <source>
        <dbReference type="Proteomes" id="UP001603978"/>
    </source>
</evidence>
<accession>A0ABW7AR50</accession>
<dbReference type="Proteomes" id="UP001603978">
    <property type="component" value="Unassembled WGS sequence"/>
</dbReference>
<dbReference type="EMBL" id="JBICRM010000031">
    <property type="protein sequence ID" value="MFG1708881.1"/>
    <property type="molecule type" value="Genomic_DNA"/>
</dbReference>
<sequence length="85" mass="8973">MTTPGEHGHEAEGPDTTMTVLPYVLAAACGAVAHRDWEHTVLRTLLLGTARAGRTLAETEIIIDGESSYLDAALDTYRPATGPAP</sequence>
<evidence type="ECO:0000313" key="1">
    <source>
        <dbReference type="EMBL" id="MFG1708881.1"/>
    </source>
</evidence>
<dbReference type="RefSeq" id="WP_393173110.1">
    <property type="nucleotide sequence ID" value="NZ_JBICRM010000031.1"/>
</dbReference>
<comment type="caution">
    <text evidence="1">The sequence shown here is derived from an EMBL/GenBank/DDBJ whole genome shotgun (WGS) entry which is preliminary data.</text>
</comment>
<name>A0ABW7AR50_9ACTN</name>